<evidence type="ECO:0000313" key="1">
    <source>
        <dbReference type="EMBL" id="BDS11947.1"/>
    </source>
</evidence>
<dbReference type="RefSeq" id="WP_264793078.1">
    <property type="nucleotide sequence ID" value="NZ_AP026867.1"/>
</dbReference>
<proteinExistence type="predicted"/>
<accession>A0A915YF83</accession>
<name>A0A915YF83_9BACT</name>
<evidence type="ECO:0000313" key="2">
    <source>
        <dbReference type="Proteomes" id="UP001060919"/>
    </source>
</evidence>
<sequence>MISFELGKEIGGWRTASGNYDFSGKQVFNMGDDLVDKGVAIILGLECFNYKEWFP</sequence>
<dbReference type="AlphaFoldDB" id="A0A915YF83"/>
<reference evidence="1" key="1">
    <citation type="submission" date="2022-09" db="EMBL/GenBank/DDBJ databases">
        <title>Aureispira anguillicida sp. nov., isolated from Leptocephalus of Japanese eel Anguilla japonica.</title>
        <authorList>
            <person name="Yuasa K."/>
            <person name="Mekata T."/>
            <person name="Ikunari K."/>
        </authorList>
    </citation>
    <scope>NUCLEOTIDE SEQUENCE</scope>
    <source>
        <strain evidence="1">EL160426</strain>
    </source>
</reference>
<gene>
    <name evidence="1" type="ORF">AsAng_0026620</name>
</gene>
<keyword evidence="2" id="KW-1185">Reference proteome</keyword>
<dbReference type="Proteomes" id="UP001060919">
    <property type="component" value="Chromosome"/>
</dbReference>
<dbReference type="EMBL" id="AP026867">
    <property type="protein sequence ID" value="BDS11947.1"/>
    <property type="molecule type" value="Genomic_DNA"/>
</dbReference>
<protein>
    <submittedName>
        <fullName evidence="1">Uncharacterized protein</fullName>
    </submittedName>
</protein>
<organism evidence="1 2">
    <name type="scientific">Aureispira anguillae</name>
    <dbReference type="NCBI Taxonomy" id="2864201"/>
    <lineage>
        <taxon>Bacteria</taxon>
        <taxon>Pseudomonadati</taxon>
        <taxon>Bacteroidota</taxon>
        <taxon>Saprospiria</taxon>
        <taxon>Saprospirales</taxon>
        <taxon>Saprospiraceae</taxon>
        <taxon>Aureispira</taxon>
    </lineage>
</organism>
<dbReference type="KEGG" id="aup:AsAng_0026620"/>